<dbReference type="SUPFAM" id="SSF52540">
    <property type="entry name" value="P-loop containing nucleoside triphosphate hydrolases"/>
    <property type="match status" value="1"/>
</dbReference>
<dbReference type="PANTHER" id="PTHR46082">
    <property type="entry name" value="ATP/GTP-BINDING PROTEIN-RELATED"/>
    <property type="match status" value="1"/>
</dbReference>
<dbReference type="PANTHER" id="PTHR46082:SF6">
    <property type="entry name" value="AAA+ ATPASE DOMAIN-CONTAINING PROTEIN-RELATED"/>
    <property type="match status" value="1"/>
</dbReference>
<evidence type="ECO:0000259" key="2">
    <source>
        <dbReference type="Pfam" id="PF25000"/>
    </source>
</evidence>
<dbReference type="RefSeq" id="WP_203919128.1">
    <property type="nucleotide sequence ID" value="NZ_BONZ01000034.1"/>
</dbReference>
<proteinExistence type="predicted"/>
<dbReference type="PRINTS" id="PR00364">
    <property type="entry name" value="DISEASERSIST"/>
</dbReference>
<dbReference type="InterPro" id="IPR002182">
    <property type="entry name" value="NB-ARC"/>
</dbReference>
<comment type="caution">
    <text evidence="3">The sequence shown here is derived from an EMBL/GenBank/DDBJ whole genome shotgun (WGS) entry which is preliminary data.</text>
</comment>
<evidence type="ECO:0000313" key="4">
    <source>
        <dbReference type="Proteomes" id="UP000642748"/>
    </source>
</evidence>
<sequence>MLPHHDNPPRIDARYTQGAQFGGGNVMVNQFMAAVPATAWPVYIGRCPLQADAFQERPAIQSALSAADATAGAAVTRVLVGDGGTGKTQLAAALFDRIRRNGVDLAVWVAATSRASVLAAYAEAFVATHPGAGTGEVERDAHRFLAWLAATERSWIMVLDDVADPTKLSGLWPAGRTGQLVLTTRRREAAILARGAVVEVGVFTPQESAAFLTAKLSSATLPPDALGEAAELGADLGHLPLALAQAAAVIVNDAVTAAEYRAMLADRTSRLADLFPADPLDSGDEYEHALAGTWSLATERADMLAPAGLARPLLSLLAVLDPNGVPEAVLNSAAASAWVTSRPAGSPATATDTRRALRNLHRLSLISHDPTDAVRSVRMHALAQRATADNLPASRLPGLVRAAADALMGAWPPDKRDAAIGQVLRANTSALRSRYAAELWSSGLHPVVARAGQSLGDSGLAADALMYFDGLVADAQRVLGPDHPDTLSARYELGYWQGECGDFAGAAEAQERLLTDRVRALGPDHPATLSTRANVAFWRGYAGDPSRALAETEQVLADQVRVLGANHLDTLRTRHNCAHWRGTAGDPGAAATENQRLLADALRVLGPDDPDTLDTQRNLAYWRGRAGDAAGAAAALEGVVDAYTRLLGADHPDTLHARDDLAEWRGRAGSPARAAADFERLLADRLRILDLDHPNTLITRHNLAEWQGHAGDLTGAVATYQRLLGDQTRILGRDHLYSLSTRCNLASWRGEAEGAATAAGLLQELVADAARVLPPDHPQLLVIRHNDAYWQGRSGDPAAATAALRDLVADCIRVLGPRNPDTLNTRHNLAYWQARAGDPVGAANEFTNLLADQISVSGPDHPDVLETRHELATLRQLNGESADAARAFTELHADQQRVLGPEHPRTLLTRAHLAELDGHTKGADEAVHAYRQLLVDATRVLGVEHPDTNRIRAALDQWLDGSAHITEER</sequence>
<feature type="domain" description="DUF7779" evidence="2">
    <location>
        <begin position="310"/>
        <end position="394"/>
    </location>
</feature>
<dbReference type="Gene3D" id="3.40.50.300">
    <property type="entry name" value="P-loop containing nucleotide triphosphate hydrolases"/>
    <property type="match status" value="1"/>
</dbReference>
<dbReference type="InterPro" id="IPR027417">
    <property type="entry name" value="P-loop_NTPase"/>
</dbReference>
<name>A0A8J3QRW2_9ACTN</name>
<dbReference type="InterPro" id="IPR011990">
    <property type="entry name" value="TPR-like_helical_dom_sf"/>
</dbReference>
<dbReference type="GO" id="GO:0043531">
    <property type="term" value="F:ADP binding"/>
    <property type="evidence" value="ECO:0007669"/>
    <property type="project" value="InterPro"/>
</dbReference>
<keyword evidence="4" id="KW-1185">Reference proteome</keyword>
<evidence type="ECO:0000313" key="3">
    <source>
        <dbReference type="EMBL" id="GIH15514.1"/>
    </source>
</evidence>
<gene>
    <name evidence="3" type="ORF">Raf01_36860</name>
</gene>
<accession>A0A8J3QRW2</accession>
<dbReference type="Gene3D" id="1.25.40.10">
    <property type="entry name" value="Tetratricopeptide repeat domain"/>
    <property type="match status" value="3"/>
</dbReference>
<feature type="domain" description="NB-ARC" evidence="1">
    <location>
        <begin position="78"/>
        <end position="216"/>
    </location>
</feature>
<dbReference type="Proteomes" id="UP000642748">
    <property type="component" value="Unassembled WGS sequence"/>
</dbReference>
<dbReference type="AlphaFoldDB" id="A0A8J3QRW2"/>
<organism evidence="3 4">
    <name type="scientific">Rugosimonospora africana</name>
    <dbReference type="NCBI Taxonomy" id="556532"/>
    <lineage>
        <taxon>Bacteria</taxon>
        <taxon>Bacillati</taxon>
        <taxon>Actinomycetota</taxon>
        <taxon>Actinomycetes</taxon>
        <taxon>Micromonosporales</taxon>
        <taxon>Micromonosporaceae</taxon>
        <taxon>Rugosimonospora</taxon>
    </lineage>
</organism>
<dbReference type="Pfam" id="PF13374">
    <property type="entry name" value="TPR_10"/>
    <property type="match status" value="3"/>
</dbReference>
<dbReference type="Pfam" id="PF25000">
    <property type="entry name" value="DUF7779"/>
    <property type="match status" value="1"/>
</dbReference>
<dbReference type="SUPFAM" id="SSF48452">
    <property type="entry name" value="TPR-like"/>
    <property type="match status" value="4"/>
</dbReference>
<evidence type="ECO:0000259" key="1">
    <source>
        <dbReference type="Pfam" id="PF00931"/>
    </source>
</evidence>
<dbReference type="Pfam" id="PF00931">
    <property type="entry name" value="NB-ARC"/>
    <property type="match status" value="1"/>
</dbReference>
<dbReference type="EMBL" id="BONZ01000034">
    <property type="protein sequence ID" value="GIH15514.1"/>
    <property type="molecule type" value="Genomic_DNA"/>
</dbReference>
<reference evidence="3" key="1">
    <citation type="submission" date="2021-01" db="EMBL/GenBank/DDBJ databases">
        <title>Whole genome shotgun sequence of Rugosimonospora africana NBRC 104875.</title>
        <authorList>
            <person name="Komaki H."/>
            <person name="Tamura T."/>
        </authorList>
    </citation>
    <scope>NUCLEOTIDE SEQUENCE</scope>
    <source>
        <strain evidence="3">NBRC 104875</strain>
    </source>
</reference>
<dbReference type="InterPro" id="IPR056681">
    <property type="entry name" value="DUF7779"/>
</dbReference>
<dbReference type="InterPro" id="IPR053137">
    <property type="entry name" value="NLR-like"/>
</dbReference>
<dbReference type="Pfam" id="PF13424">
    <property type="entry name" value="TPR_12"/>
    <property type="match status" value="1"/>
</dbReference>
<protein>
    <submittedName>
        <fullName evidence="3">Tetratricopeptide repeat protein</fullName>
    </submittedName>
</protein>